<keyword evidence="2" id="KW-1185">Reference proteome</keyword>
<sequence>MSNFTVNPANAKKLIMKCMKHHQVPLLTSAPGMGKSDIIKSIAKEMKLWLIDVRLAQKESVDLGGMPDLSGEYATYKQFDEFPTEKTPVPDGYNGWLIFCDELTQAKRDVQGAFHKISLDRMVGQEHLNKFAFVVAAGNRTQDRAGSNGLITSLQSRLTHLELAVSIDDFLPYFMSIGGDPRITALLNFKNELLNNFDPLHTGNTYACSRTWHKLSIMTKHDTDLTADLVPLITGTVGEGAGAEYRNFCQIWQELAEFKDVVAHPDTAKLSSNAATNYAMVGMLASKVDADTLAPAVEYVMRMGPELQLTFLRMTSKAFMGALRVPNFQKLLTKFNKELKSYA</sequence>
<dbReference type="EMBL" id="MG592610">
    <property type="protein sequence ID" value="AUR97976.1"/>
    <property type="molecule type" value="Genomic_DNA"/>
</dbReference>
<accession>A0A2I7RWE7</accession>
<dbReference type="Gene3D" id="3.40.50.300">
    <property type="entry name" value="P-loop containing nucleotide triphosphate hydrolases"/>
    <property type="match status" value="1"/>
</dbReference>
<proteinExistence type="predicted"/>
<protein>
    <submittedName>
        <fullName evidence="1">P-loop containing nucleoside triphosphate hydrolase</fullName>
    </submittedName>
</protein>
<dbReference type="InterPro" id="IPR027417">
    <property type="entry name" value="P-loop_NTPase"/>
</dbReference>
<name>A0A2I7RWE7_9CAUD</name>
<dbReference type="Proteomes" id="UP000272163">
    <property type="component" value="Segment"/>
</dbReference>
<organism evidence="1 2">
    <name type="scientific">Vibrio phage 1.245.O._10N.261.54.C7</name>
    <dbReference type="NCBI Taxonomy" id="1881236"/>
    <lineage>
        <taxon>Viruses</taxon>
        <taxon>Duplodnaviria</taxon>
        <taxon>Heunggongvirae</taxon>
        <taxon>Uroviricota</taxon>
        <taxon>Caudoviricetes</taxon>
        <taxon>Schitoviridae</taxon>
        <taxon>Pariacacavirus</taxon>
        <taxon>Pariacacavirus 1245O</taxon>
    </lineage>
</organism>
<dbReference type="GO" id="GO:0016787">
    <property type="term" value="F:hydrolase activity"/>
    <property type="evidence" value="ECO:0007669"/>
    <property type="project" value="UniProtKB-KW"/>
</dbReference>
<evidence type="ECO:0000313" key="2">
    <source>
        <dbReference type="Proteomes" id="UP000272163"/>
    </source>
</evidence>
<evidence type="ECO:0000313" key="1">
    <source>
        <dbReference type="EMBL" id="AUR97976.1"/>
    </source>
</evidence>
<dbReference type="SUPFAM" id="SSF52540">
    <property type="entry name" value="P-loop containing nucleoside triphosphate hydrolases"/>
    <property type="match status" value="1"/>
</dbReference>
<keyword evidence="1" id="KW-0378">Hydrolase</keyword>
<gene>
    <name evidence="1" type="ORF">NVP1245O_63</name>
</gene>
<reference evidence="1 2" key="1">
    <citation type="submission" date="2017-11" db="EMBL/GenBank/DDBJ databases">
        <title>A major lineage of nontailed dsDNA viruses as unrecognized killers of marine bacteria.</title>
        <authorList>
            <person name="Kauffman K.M."/>
            <person name="Hussain F.A."/>
            <person name="Yang J."/>
            <person name="Arevalo P."/>
            <person name="Brown J.M."/>
            <person name="Chang W.K."/>
            <person name="VanInsberghe D."/>
            <person name="Elsherbini J."/>
            <person name="Cutler M.B."/>
            <person name="Kelly L."/>
            <person name="Polz M.F."/>
        </authorList>
    </citation>
    <scope>NUCLEOTIDE SEQUENCE [LARGE SCALE GENOMIC DNA]</scope>
</reference>